<accession>A0A1G9N8G8</accession>
<dbReference type="AlphaFoldDB" id="A0A1G9N8G8"/>
<dbReference type="STRING" id="144026.SAMN04488568_102255"/>
<organism evidence="2 3">
    <name type="scientific">Maricaulis salignorans</name>
    <dbReference type="NCBI Taxonomy" id="144026"/>
    <lineage>
        <taxon>Bacteria</taxon>
        <taxon>Pseudomonadati</taxon>
        <taxon>Pseudomonadota</taxon>
        <taxon>Alphaproteobacteria</taxon>
        <taxon>Maricaulales</taxon>
        <taxon>Maricaulaceae</taxon>
        <taxon>Maricaulis</taxon>
    </lineage>
</organism>
<dbReference type="SMART" id="SM00318">
    <property type="entry name" value="SNc"/>
    <property type="match status" value="1"/>
</dbReference>
<name>A0A1G9N8G8_9PROT</name>
<proteinExistence type="predicted"/>
<dbReference type="EMBL" id="FNHG01000002">
    <property type="protein sequence ID" value="SDL82693.1"/>
    <property type="molecule type" value="Genomic_DNA"/>
</dbReference>
<evidence type="ECO:0000313" key="2">
    <source>
        <dbReference type="EMBL" id="SDL82693.1"/>
    </source>
</evidence>
<keyword evidence="2" id="KW-0540">Nuclease</keyword>
<gene>
    <name evidence="2" type="ORF">SAMN04488568_102255</name>
</gene>
<protein>
    <submittedName>
        <fullName evidence="2">Endonuclease YncB, thermonuclease family</fullName>
    </submittedName>
</protein>
<dbReference type="SUPFAM" id="SSF50199">
    <property type="entry name" value="Staphylococcal nuclease"/>
    <property type="match status" value="1"/>
</dbReference>
<keyword evidence="2" id="KW-0255">Endonuclease</keyword>
<sequence length="257" mass="28014">MPDILKLFAMLFVIACEAPQPAFAPAFEPGESGQVTAISGPLSLVLETGDGPLEVRLAELDAPDAASATDWLRARLEGQDIRLGYDGLQRDRYDRAIAQVYRAGEGEDSWVQADMVSAGLARVLTHPGNRQAAAPLLQLEAQARAAGAGLWGNPAHRVRDTHPDGLAQDIGSVQLVQGRVVEVTRLRSGRTYINFGLDYRTDFTVVVEAGDEAAFEEAGRPLAELEGRPVRVRGWIEAENGPLMRIDHPERIEWLDE</sequence>
<evidence type="ECO:0000259" key="1">
    <source>
        <dbReference type="PROSITE" id="PS50830"/>
    </source>
</evidence>
<evidence type="ECO:0000313" key="3">
    <source>
        <dbReference type="Proteomes" id="UP000199759"/>
    </source>
</evidence>
<dbReference type="Gene3D" id="2.40.50.90">
    <property type="match status" value="1"/>
</dbReference>
<keyword evidence="2" id="KW-0378">Hydrolase</keyword>
<reference evidence="2 3" key="1">
    <citation type="submission" date="2016-10" db="EMBL/GenBank/DDBJ databases">
        <authorList>
            <person name="de Groot N.N."/>
        </authorList>
    </citation>
    <scope>NUCLEOTIDE SEQUENCE [LARGE SCALE GENOMIC DNA]</scope>
    <source>
        <strain evidence="2 3">DSM 16077</strain>
    </source>
</reference>
<dbReference type="Proteomes" id="UP000199759">
    <property type="component" value="Unassembled WGS sequence"/>
</dbReference>
<dbReference type="InterPro" id="IPR016071">
    <property type="entry name" value="Staphylococal_nuclease_OB-fold"/>
</dbReference>
<keyword evidence="3" id="KW-1185">Reference proteome</keyword>
<dbReference type="Pfam" id="PF00565">
    <property type="entry name" value="SNase"/>
    <property type="match status" value="1"/>
</dbReference>
<dbReference type="GO" id="GO:0004519">
    <property type="term" value="F:endonuclease activity"/>
    <property type="evidence" value="ECO:0007669"/>
    <property type="project" value="UniProtKB-KW"/>
</dbReference>
<dbReference type="PROSITE" id="PS50830">
    <property type="entry name" value="TNASE_3"/>
    <property type="match status" value="1"/>
</dbReference>
<dbReference type="InterPro" id="IPR035437">
    <property type="entry name" value="SNase_OB-fold_sf"/>
</dbReference>
<feature type="domain" description="TNase-like" evidence="1">
    <location>
        <begin position="29"/>
        <end position="153"/>
    </location>
</feature>
<dbReference type="CDD" id="cd03524">
    <property type="entry name" value="RPA2_OBF_family"/>
    <property type="match status" value="1"/>
</dbReference>